<evidence type="ECO:0000256" key="1">
    <source>
        <dbReference type="SAM" id="MobiDB-lite"/>
    </source>
</evidence>
<evidence type="ECO:0000313" key="3">
    <source>
        <dbReference type="Proteomes" id="UP001596379"/>
    </source>
</evidence>
<protein>
    <submittedName>
        <fullName evidence="2">Uncharacterized protein</fullName>
    </submittedName>
</protein>
<reference evidence="3" key="1">
    <citation type="journal article" date="2019" name="Int. J. Syst. Evol. Microbiol.">
        <title>The Global Catalogue of Microorganisms (GCM) 10K type strain sequencing project: providing services to taxonomists for standard genome sequencing and annotation.</title>
        <authorList>
            <consortium name="The Broad Institute Genomics Platform"/>
            <consortium name="The Broad Institute Genome Sequencing Center for Infectious Disease"/>
            <person name="Wu L."/>
            <person name="Ma J."/>
        </authorList>
    </citation>
    <scope>NUCLEOTIDE SEQUENCE [LARGE SCALE GENOMIC DNA]</scope>
    <source>
        <strain evidence="3">CCUG 36956</strain>
    </source>
</reference>
<dbReference type="RefSeq" id="WP_382236448.1">
    <property type="nucleotide sequence ID" value="NZ_JBHTCC010000004.1"/>
</dbReference>
<dbReference type="Proteomes" id="UP001596379">
    <property type="component" value="Unassembled WGS sequence"/>
</dbReference>
<accession>A0ABW2JAA0</accession>
<evidence type="ECO:0000313" key="2">
    <source>
        <dbReference type="EMBL" id="MFC7299861.1"/>
    </source>
</evidence>
<proteinExistence type="predicted"/>
<keyword evidence="3" id="KW-1185">Reference proteome</keyword>
<organism evidence="2 3">
    <name type="scientific">Herminiimonas aquatilis</name>
    <dbReference type="NCBI Taxonomy" id="345342"/>
    <lineage>
        <taxon>Bacteria</taxon>
        <taxon>Pseudomonadati</taxon>
        <taxon>Pseudomonadota</taxon>
        <taxon>Betaproteobacteria</taxon>
        <taxon>Burkholderiales</taxon>
        <taxon>Oxalobacteraceae</taxon>
        <taxon>Herminiimonas</taxon>
    </lineage>
</organism>
<feature type="compositionally biased region" description="Basic and acidic residues" evidence="1">
    <location>
        <begin position="10"/>
        <end position="58"/>
    </location>
</feature>
<dbReference type="EMBL" id="JBHTCC010000004">
    <property type="protein sequence ID" value="MFC7299861.1"/>
    <property type="molecule type" value="Genomic_DNA"/>
</dbReference>
<comment type="caution">
    <text evidence="2">The sequence shown here is derived from an EMBL/GenBank/DDBJ whole genome shotgun (WGS) entry which is preliminary data.</text>
</comment>
<feature type="region of interest" description="Disordered" evidence="1">
    <location>
        <begin position="1"/>
        <end position="58"/>
    </location>
</feature>
<name>A0ABW2JAA0_9BURK</name>
<gene>
    <name evidence="2" type="ORF">ACFQO0_15585</name>
</gene>
<sequence>MMTQVGTVKQRNEELKDRAERETIVHETVPGEDKILTEKDKRSAQDKATKSTTDEDTN</sequence>